<dbReference type="PANTHER" id="PTHR14187">
    <property type="entry name" value="ALPHA KINASE/ELONGATION FACTOR 2 KINASE"/>
    <property type="match status" value="1"/>
</dbReference>
<sequence length="402" mass="44866">MVSYQGDTKYLGREMIAVAFDIGTTSSAVSYTYLYPDDYARVRMVTKWPGQPISVGSSKIPTLVAYRNGQYKACGAEALDYVDDSHYDVAKWFKLHLHPSSMKRSNQPPPYSSVSGSAAFEVPALPPSIEIGQIYTDFMNGDMKAPEEYNGCDTHYAKWLDFEQQSFLREAALEAGVVSKENSYEPLEFVTEGEASVHYALAYSQSKSWLAADTLFAVIDAGGSTVDGTLYECKSTEPKVVLEEARASECIQYEYTRRLVVFVDRAAETMMKQKLAGSKYGDDDYIMGMVAAFESRTKRLFDGEMTNYAVEFGTTRDNDRPKGIIKGRLSLTMNEISSTFEDVIQRIVNSCLVLLCARNVKYVLLVGGFGESIYLQKELTKYLKPFDVIVVTVEEQTKKAAA</sequence>
<dbReference type="OrthoDB" id="2963168at2759"/>
<dbReference type="STRING" id="933852.A0A0C3ANL2"/>
<dbReference type="InterPro" id="IPR043129">
    <property type="entry name" value="ATPase_NBD"/>
</dbReference>
<dbReference type="EMBL" id="KN824403">
    <property type="protein sequence ID" value="KIM20871.1"/>
    <property type="molecule type" value="Genomic_DNA"/>
</dbReference>
<dbReference type="PANTHER" id="PTHR14187:SF5">
    <property type="entry name" value="HEAT SHOCK 70 KDA PROTEIN 12A"/>
    <property type="match status" value="1"/>
</dbReference>
<dbReference type="SUPFAM" id="SSF53067">
    <property type="entry name" value="Actin-like ATPase domain"/>
    <property type="match status" value="2"/>
</dbReference>
<name>A0A0C3ANL2_SERVB</name>
<protein>
    <submittedName>
        <fullName evidence="1">Uncharacterized protein</fullName>
    </submittedName>
</protein>
<proteinExistence type="predicted"/>
<evidence type="ECO:0000313" key="1">
    <source>
        <dbReference type="EMBL" id="KIM20871.1"/>
    </source>
</evidence>
<keyword evidence="2" id="KW-1185">Reference proteome</keyword>
<reference evidence="1 2" key="1">
    <citation type="submission" date="2014-04" db="EMBL/GenBank/DDBJ databases">
        <authorList>
            <consortium name="DOE Joint Genome Institute"/>
            <person name="Kuo A."/>
            <person name="Zuccaro A."/>
            <person name="Kohler A."/>
            <person name="Nagy L.G."/>
            <person name="Floudas D."/>
            <person name="Copeland A."/>
            <person name="Barry K.W."/>
            <person name="Cichocki N."/>
            <person name="Veneault-Fourrey C."/>
            <person name="LaButti K."/>
            <person name="Lindquist E.A."/>
            <person name="Lipzen A."/>
            <person name="Lundell T."/>
            <person name="Morin E."/>
            <person name="Murat C."/>
            <person name="Sun H."/>
            <person name="Tunlid A."/>
            <person name="Henrissat B."/>
            <person name="Grigoriev I.V."/>
            <person name="Hibbett D.S."/>
            <person name="Martin F."/>
            <person name="Nordberg H.P."/>
            <person name="Cantor M.N."/>
            <person name="Hua S.X."/>
        </authorList>
    </citation>
    <scope>NUCLEOTIDE SEQUENCE [LARGE SCALE GENOMIC DNA]</scope>
    <source>
        <strain evidence="1 2">MAFF 305830</strain>
    </source>
</reference>
<reference evidence="2" key="2">
    <citation type="submission" date="2015-01" db="EMBL/GenBank/DDBJ databases">
        <title>Evolutionary Origins and Diversification of the Mycorrhizal Mutualists.</title>
        <authorList>
            <consortium name="DOE Joint Genome Institute"/>
            <consortium name="Mycorrhizal Genomics Consortium"/>
            <person name="Kohler A."/>
            <person name="Kuo A."/>
            <person name="Nagy L.G."/>
            <person name="Floudas D."/>
            <person name="Copeland A."/>
            <person name="Barry K.W."/>
            <person name="Cichocki N."/>
            <person name="Veneault-Fourrey C."/>
            <person name="LaButti K."/>
            <person name="Lindquist E.A."/>
            <person name="Lipzen A."/>
            <person name="Lundell T."/>
            <person name="Morin E."/>
            <person name="Murat C."/>
            <person name="Riley R."/>
            <person name="Ohm R."/>
            <person name="Sun H."/>
            <person name="Tunlid A."/>
            <person name="Henrissat B."/>
            <person name="Grigoriev I.V."/>
            <person name="Hibbett D.S."/>
            <person name="Martin F."/>
        </authorList>
    </citation>
    <scope>NUCLEOTIDE SEQUENCE [LARGE SCALE GENOMIC DNA]</scope>
    <source>
        <strain evidence="2">MAFF 305830</strain>
    </source>
</reference>
<evidence type="ECO:0000313" key="2">
    <source>
        <dbReference type="Proteomes" id="UP000054097"/>
    </source>
</evidence>
<dbReference type="Gene3D" id="3.30.420.40">
    <property type="match status" value="2"/>
</dbReference>
<dbReference type="Proteomes" id="UP000054097">
    <property type="component" value="Unassembled WGS sequence"/>
</dbReference>
<dbReference type="AlphaFoldDB" id="A0A0C3ANL2"/>
<organism evidence="1 2">
    <name type="scientific">Serendipita vermifera MAFF 305830</name>
    <dbReference type="NCBI Taxonomy" id="933852"/>
    <lineage>
        <taxon>Eukaryota</taxon>
        <taxon>Fungi</taxon>
        <taxon>Dikarya</taxon>
        <taxon>Basidiomycota</taxon>
        <taxon>Agaricomycotina</taxon>
        <taxon>Agaricomycetes</taxon>
        <taxon>Sebacinales</taxon>
        <taxon>Serendipitaceae</taxon>
        <taxon>Serendipita</taxon>
    </lineage>
</organism>
<dbReference type="Gene3D" id="3.90.640.10">
    <property type="entry name" value="Actin, Chain A, domain 4"/>
    <property type="match status" value="1"/>
</dbReference>
<gene>
    <name evidence="1" type="ORF">M408DRAFT_30005</name>
</gene>
<dbReference type="CDD" id="cd10170">
    <property type="entry name" value="ASKHA_NBD_HSP70"/>
    <property type="match status" value="1"/>
</dbReference>
<dbReference type="HOGENOM" id="CLU_009958_6_0_1"/>
<accession>A0A0C3ANL2</accession>